<evidence type="ECO:0000313" key="3">
    <source>
        <dbReference type="Proteomes" id="UP000650466"/>
    </source>
</evidence>
<dbReference type="Gene3D" id="3.30.200.20">
    <property type="entry name" value="Phosphorylase Kinase, domain 1"/>
    <property type="match status" value="1"/>
</dbReference>
<evidence type="ECO:0000259" key="1">
    <source>
        <dbReference type="Pfam" id="PF01636"/>
    </source>
</evidence>
<proteinExistence type="predicted"/>
<organism evidence="2 3">
    <name type="scientific">Paenibacillus sedimenti</name>
    <dbReference type="NCBI Taxonomy" id="2770274"/>
    <lineage>
        <taxon>Bacteria</taxon>
        <taxon>Bacillati</taxon>
        <taxon>Bacillota</taxon>
        <taxon>Bacilli</taxon>
        <taxon>Bacillales</taxon>
        <taxon>Paenibacillaceae</taxon>
        <taxon>Paenibacillus</taxon>
    </lineage>
</organism>
<accession>A0A926QHG4</accession>
<protein>
    <submittedName>
        <fullName evidence="2">Aminoglycoside phosphotransferase family protein</fullName>
    </submittedName>
</protein>
<dbReference type="RefSeq" id="WP_188172357.1">
    <property type="nucleotide sequence ID" value="NZ_JACVVD010000001.1"/>
</dbReference>
<dbReference type="PANTHER" id="PTHR21310:SF15">
    <property type="entry name" value="AMINOGLYCOSIDE PHOSPHOTRANSFERASE DOMAIN-CONTAINING PROTEIN"/>
    <property type="match status" value="1"/>
</dbReference>
<sequence length="317" mass="36806">MKPKLTSSDMERIIHQAFGSRVVETKELTDGWANSAYAIITSDDREVILKAAPFKGTKMMRYEANLMRTEVEALRLFDNIGTLPVPKVLAHDDTCTLINAEYFIMERLSGVPYNKIKETLSQEEKDAIEFELGVYSRLINEVQGEKFGYFLQQESWNDSWAEAFQQMILGVLADGRDAGVELPAGDAVIESEIERHLDALHEVVQPRLVHWDLWDGNVFVEHGKITGLIDFERALWGDPLMEVYFSRFNRSVGFSRGYGMAFATQNQQRRRVMYDFYLDLILWIECTFRQYENKDHWNWARNNLEEGWVRLLAIGRD</sequence>
<name>A0A926QHG4_9BACL</name>
<gene>
    <name evidence="2" type="ORF">ICC18_00080</name>
</gene>
<dbReference type="Pfam" id="PF01636">
    <property type="entry name" value="APH"/>
    <property type="match status" value="1"/>
</dbReference>
<dbReference type="InterPro" id="IPR002575">
    <property type="entry name" value="Aminoglycoside_PTrfase"/>
</dbReference>
<dbReference type="AlphaFoldDB" id="A0A926QHG4"/>
<dbReference type="Proteomes" id="UP000650466">
    <property type="component" value="Unassembled WGS sequence"/>
</dbReference>
<dbReference type="Gene3D" id="3.90.1200.10">
    <property type="match status" value="1"/>
</dbReference>
<dbReference type="PANTHER" id="PTHR21310">
    <property type="entry name" value="AMINOGLYCOSIDE PHOSPHOTRANSFERASE-RELATED-RELATED"/>
    <property type="match status" value="1"/>
</dbReference>
<dbReference type="EMBL" id="JACVVD010000001">
    <property type="protein sequence ID" value="MBD0378519.1"/>
    <property type="molecule type" value="Genomic_DNA"/>
</dbReference>
<feature type="domain" description="Aminoglycoside phosphotransferase" evidence="1">
    <location>
        <begin position="25"/>
        <end position="247"/>
    </location>
</feature>
<dbReference type="InterPro" id="IPR051678">
    <property type="entry name" value="AGP_Transferase"/>
</dbReference>
<dbReference type="InterPro" id="IPR011009">
    <property type="entry name" value="Kinase-like_dom_sf"/>
</dbReference>
<comment type="caution">
    <text evidence="2">The sequence shown here is derived from an EMBL/GenBank/DDBJ whole genome shotgun (WGS) entry which is preliminary data.</text>
</comment>
<evidence type="ECO:0000313" key="2">
    <source>
        <dbReference type="EMBL" id="MBD0378519.1"/>
    </source>
</evidence>
<reference evidence="2" key="1">
    <citation type="submission" date="2020-09" db="EMBL/GenBank/DDBJ databases">
        <title>Draft Genome Sequence of Paenibacillus sp. WST5.</title>
        <authorList>
            <person name="Bao Z."/>
        </authorList>
    </citation>
    <scope>NUCLEOTIDE SEQUENCE</scope>
    <source>
        <strain evidence="2">WST5</strain>
    </source>
</reference>
<keyword evidence="3" id="KW-1185">Reference proteome</keyword>
<dbReference type="SUPFAM" id="SSF56112">
    <property type="entry name" value="Protein kinase-like (PK-like)"/>
    <property type="match status" value="1"/>
</dbReference>